<gene>
    <name evidence="2" type="ORF">PYCCODRAFT_1264708</name>
</gene>
<dbReference type="EMBL" id="KZ084173">
    <property type="protein sequence ID" value="OSC96614.1"/>
    <property type="molecule type" value="Genomic_DNA"/>
</dbReference>
<sequence length="179" mass="20066">MCTELTCRCERAGRALTVIVPDSLFHFHHKCYSKADRLKLQVDGSQIDETNHSNDRDPLKFGRSRKNDGNTWPIGVVATTCHIQRDSDSESKVALWLPRMATVRRALRSPPWGNRVVKCPRRLWATLQIACIVMRVSWRCGRIAKSELETQVDASCSTWRAPLLASSGAALSACQAFLA</sequence>
<evidence type="ECO:0000313" key="2">
    <source>
        <dbReference type="EMBL" id="OSC96614.1"/>
    </source>
</evidence>
<organism evidence="2 3">
    <name type="scientific">Trametes coccinea (strain BRFM310)</name>
    <name type="common">Pycnoporus coccineus</name>
    <dbReference type="NCBI Taxonomy" id="1353009"/>
    <lineage>
        <taxon>Eukaryota</taxon>
        <taxon>Fungi</taxon>
        <taxon>Dikarya</taxon>
        <taxon>Basidiomycota</taxon>
        <taxon>Agaricomycotina</taxon>
        <taxon>Agaricomycetes</taxon>
        <taxon>Polyporales</taxon>
        <taxon>Polyporaceae</taxon>
        <taxon>Trametes</taxon>
    </lineage>
</organism>
<keyword evidence="3" id="KW-1185">Reference proteome</keyword>
<protein>
    <submittedName>
        <fullName evidence="2">Uncharacterized protein</fullName>
    </submittedName>
</protein>
<dbReference type="AlphaFoldDB" id="A0A1Y2I636"/>
<evidence type="ECO:0000313" key="3">
    <source>
        <dbReference type="Proteomes" id="UP000193067"/>
    </source>
</evidence>
<dbReference type="Proteomes" id="UP000193067">
    <property type="component" value="Unassembled WGS sequence"/>
</dbReference>
<feature type="region of interest" description="Disordered" evidence="1">
    <location>
        <begin position="47"/>
        <end position="66"/>
    </location>
</feature>
<accession>A0A1Y2I636</accession>
<feature type="compositionally biased region" description="Basic and acidic residues" evidence="1">
    <location>
        <begin position="49"/>
        <end position="66"/>
    </location>
</feature>
<proteinExistence type="predicted"/>
<evidence type="ECO:0000256" key="1">
    <source>
        <dbReference type="SAM" id="MobiDB-lite"/>
    </source>
</evidence>
<reference evidence="2 3" key="1">
    <citation type="journal article" date="2015" name="Biotechnol. Biofuels">
        <title>Enhanced degradation of softwood versus hardwood by the white-rot fungus Pycnoporus coccineus.</title>
        <authorList>
            <person name="Couturier M."/>
            <person name="Navarro D."/>
            <person name="Chevret D."/>
            <person name="Henrissat B."/>
            <person name="Piumi F."/>
            <person name="Ruiz-Duenas F.J."/>
            <person name="Martinez A.T."/>
            <person name="Grigoriev I.V."/>
            <person name="Riley R."/>
            <person name="Lipzen A."/>
            <person name="Berrin J.G."/>
            <person name="Master E.R."/>
            <person name="Rosso M.N."/>
        </authorList>
    </citation>
    <scope>NUCLEOTIDE SEQUENCE [LARGE SCALE GENOMIC DNA]</scope>
    <source>
        <strain evidence="2 3">BRFM310</strain>
    </source>
</reference>
<name>A0A1Y2I636_TRAC3</name>